<evidence type="ECO:0000256" key="1">
    <source>
        <dbReference type="SAM" id="MobiDB-lite"/>
    </source>
</evidence>
<keyword evidence="2" id="KW-0732">Signal</keyword>
<dbReference type="EMBL" id="GIFC01010536">
    <property type="protein sequence ID" value="MXU92619.1"/>
    <property type="molecule type" value="Transcribed_RNA"/>
</dbReference>
<feature type="region of interest" description="Disordered" evidence="1">
    <location>
        <begin position="73"/>
        <end position="92"/>
    </location>
</feature>
<proteinExistence type="predicted"/>
<name>A0A6B0US77_IXORI</name>
<organism evidence="3">
    <name type="scientific">Ixodes ricinus</name>
    <name type="common">Common tick</name>
    <name type="synonym">Acarus ricinus</name>
    <dbReference type="NCBI Taxonomy" id="34613"/>
    <lineage>
        <taxon>Eukaryota</taxon>
        <taxon>Metazoa</taxon>
        <taxon>Ecdysozoa</taxon>
        <taxon>Arthropoda</taxon>
        <taxon>Chelicerata</taxon>
        <taxon>Arachnida</taxon>
        <taxon>Acari</taxon>
        <taxon>Parasitiformes</taxon>
        <taxon>Ixodida</taxon>
        <taxon>Ixodoidea</taxon>
        <taxon>Ixodidae</taxon>
        <taxon>Ixodinae</taxon>
        <taxon>Ixodes</taxon>
    </lineage>
</organism>
<sequence length="135" mass="14764">MLLANASMFSWVLSAAHCWNSPDAAAAASNRGASLVLLAIVTAFSKILLQRPTRKADVHFLEVCICTISPRQAQVTKNHDKQGLQRDPPWLSPQSLRYRAYKLSGELNVSPYSTPNGVSASIRRDRVALSGRSSQ</sequence>
<accession>A0A6B0US77</accession>
<feature type="signal peptide" evidence="2">
    <location>
        <begin position="1"/>
        <end position="18"/>
    </location>
</feature>
<evidence type="ECO:0000256" key="2">
    <source>
        <dbReference type="SAM" id="SignalP"/>
    </source>
</evidence>
<dbReference type="AlphaFoldDB" id="A0A6B0US77"/>
<protein>
    <submittedName>
        <fullName evidence="3">Putative secreted protein</fullName>
    </submittedName>
</protein>
<feature type="chain" id="PRO_5025462574" evidence="2">
    <location>
        <begin position="19"/>
        <end position="135"/>
    </location>
</feature>
<evidence type="ECO:0000313" key="3">
    <source>
        <dbReference type="EMBL" id="MXU92619.1"/>
    </source>
</evidence>
<reference evidence="3" key="1">
    <citation type="submission" date="2019-12" db="EMBL/GenBank/DDBJ databases">
        <title>An insight into the sialome of adult female Ixodes ricinus ticks feeding for 6 days.</title>
        <authorList>
            <person name="Perner J."/>
            <person name="Ribeiro J.M.C."/>
        </authorList>
    </citation>
    <scope>NUCLEOTIDE SEQUENCE</scope>
    <source>
        <strain evidence="3">Semi-engorged</strain>
        <tissue evidence="3">Salivary glands</tissue>
    </source>
</reference>